<gene>
    <name evidence="2" type="ORF">M5X12_28590</name>
</gene>
<sequence>MKKELIVFGTTAALLVGVLSPTTSFAAENVTQNGIKASFINTSVSVPVGGIAYLSGSAYYVSTNGSDCASVNYFSGEVRGLKKGYATVTGYDKNGKYVAQYYINVY</sequence>
<organism evidence="2 3">
    <name type="scientific">Paenibacillus alvei</name>
    <name type="common">Bacillus alvei</name>
    <dbReference type="NCBI Taxonomy" id="44250"/>
    <lineage>
        <taxon>Bacteria</taxon>
        <taxon>Bacillati</taxon>
        <taxon>Bacillota</taxon>
        <taxon>Bacilli</taxon>
        <taxon>Bacillales</taxon>
        <taxon>Paenibacillaceae</taxon>
        <taxon>Paenibacillus</taxon>
    </lineage>
</organism>
<dbReference type="EMBL" id="JAMDNP010000088">
    <property type="protein sequence ID" value="MCY9764460.1"/>
    <property type="molecule type" value="Genomic_DNA"/>
</dbReference>
<dbReference type="GeneID" id="94490243"/>
<protein>
    <submittedName>
        <fullName evidence="2">Uncharacterized protein</fullName>
    </submittedName>
</protein>
<comment type="caution">
    <text evidence="2">The sequence shown here is derived from an EMBL/GenBank/DDBJ whole genome shotgun (WGS) entry which is preliminary data.</text>
</comment>
<evidence type="ECO:0000313" key="3">
    <source>
        <dbReference type="Proteomes" id="UP001527181"/>
    </source>
</evidence>
<feature type="chain" id="PRO_5047294576" evidence="1">
    <location>
        <begin position="27"/>
        <end position="106"/>
    </location>
</feature>
<dbReference type="Proteomes" id="UP001527181">
    <property type="component" value="Unassembled WGS sequence"/>
</dbReference>
<evidence type="ECO:0000256" key="1">
    <source>
        <dbReference type="SAM" id="SignalP"/>
    </source>
</evidence>
<feature type="signal peptide" evidence="1">
    <location>
        <begin position="1"/>
        <end position="26"/>
    </location>
</feature>
<reference evidence="2 3" key="1">
    <citation type="submission" date="2022-05" db="EMBL/GenBank/DDBJ databases">
        <title>Genome Sequencing of Bee-Associated Microbes.</title>
        <authorList>
            <person name="Dunlap C."/>
        </authorList>
    </citation>
    <scope>NUCLEOTIDE SEQUENCE [LARGE SCALE GENOMIC DNA]</scope>
    <source>
        <strain evidence="2 3">NRRL B-04010</strain>
    </source>
</reference>
<keyword evidence="3" id="KW-1185">Reference proteome</keyword>
<dbReference type="RefSeq" id="WP_005549871.1">
    <property type="nucleotide sequence ID" value="NZ_JAMDLX010000054.1"/>
</dbReference>
<evidence type="ECO:0000313" key="2">
    <source>
        <dbReference type="EMBL" id="MCY9764460.1"/>
    </source>
</evidence>
<keyword evidence="1" id="KW-0732">Signal</keyword>
<proteinExistence type="predicted"/>
<name>A0ABT4H651_PAEAL</name>
<accession>A0ABT4H651</accession>